<organism evidence="1 2">
    <name type="scientific">Candidatus Nomurabacteria bacterium GWB1_40_6</name>
    <dbReference type="NCBI Taxonomy" id="1801727"/>
    <lineage>
        <taxon>Bacteria</taxon>
        <taxon>Candidatus Nomuraibacteriota</taxon>
    </lineage>
</organism>
<evidence type="ECO:0000313" key="1">
    <source>
        <dbReference type="EMBL" id="OGI46140.1"/>
    </source>
</evidence>
<comment type="caution">
    <text evidence="1">The sequence shown here is derived from an EMBL/GenBank/DDBJ whole genome shotgun (WGS) entry which is preliminary data.</text>
</comment>
<dbReference type="Proteomes" id="UP000176484">
    <property type="component" value="Unassembled WGS sequence"/>
</dbReference>
<dbReference type="EMBL" id="MFTD01000029">
    <property type="protein sequence ID" value="OGI46140.1"/>
    <property type="molecule type" value="Genomic_DNA"/>
</dbReference>
<accession>A0A1F6TLX9</accession>
<protein>
    <submittedName>
        <fullName evidence="1">Uncharacterized protein</fullName>
    </submittedName>
</protein>
<sequence>MEKIKMMFSGKFFKYFKWLLFILVAAYLVLVAVRVVHFLNLDKTEAQVAKIHATKLSMSDVMGDNLPPDPGVEANKTIEGIDANENGIRDDVELAVFKEYPNSAKTRAVLLQYALALQIEFIQPIINTTTVTEVITEESRADTCLADTLVPRKSPESSRSSADMEKIDTYIKFIENKQLNNEMRKQARQEFLKNLRSFGDSTNETCDIDYSKLLD</sequence>
<reference evidence="1 2" key="1">
    <citation type="journal article" date="2016" name="Nat. Commun.">
        <title>Thousands of microbial genomes shed light on interconnected biogeochemical processes in an aquifer system.</title>
        <authorList>
            <person name="Anantharaman K."/>
            <person name="Brown C.T."/>
            <person name="Hug L.A."/>
            <person name="Sharon I."/>
            <person name="Castelle C.J."/>
            <person name="Probst A.J."/>
            <person name="Thomas B.C."/>
            <person name="Singh A."/>
            <person name="Wilkins M.J."/>
            <person name="Karaoz U."/>
            <person name="Brodie E.L."/>
            <person name="Williams K.H."/>
            <person name="Hubbard S.S."/>
            <person name="Banfield J.F."/>
        </authorList>
    </citation>
    <scope>NUCLEOTIDE SEQUENCE [LARGE SCALE GENOMIC DNA]</scope>
</reference>
<proteinExistence type="predicted"/>
<gene>
    <name evidence="1" type="ORF">A2121_01375</name>
</gene>
<evidence type="ECO:0000313" key="2">
    <source>
        <dbReference type="Proteomes" id="UP000176484"/>
    </source>
</evidence>
<dbReference type="AlphaFoldDB" id="A0A1F6TLX9"/>
<name>A0A1F6TLX9_9BACT</name>